<evidence type="ECO:0000256" key="3">
    <source>
        <dbReference type="ARBA" id="ARBA00022723"/>
    </source>
</evidence>
<dbReference type="Pfam" id="PF00575">
    <property type="entry name" value="S1"/>
    <property type="match status" value="1"/>
</dbReference>
<evidence type="ECO:0000256" key="4">
    <source>
        <dbReference type="ARBA" id="ARBA00022771"/>
    </source>
</evidence>
<name>A0A8D2CQZ8_SCIVU</name>
<keyword evidence="7" id="KW-0539">Nucleus</keyword>
<keyword evidence="8" id="KW-0687">Ribonucleoprotein</keyword>
<evidence type="ECO:0000256" key="5">
    <source>
        <dbReference type="ARBA" id="ARBA00022833"/>
    </source>
</evidence>
<comment type="subunit">
    <text evidence="9">Interacts with PNN. Associates with the 60S ribosomal subunit.</text>
</comment>
<evidence type="ECO:0000256" key="12">
    <source>
        <dbReference type="ARBA" id="ARBA00082720"/>
    </source>
</evidence>
<evidence type="ECO:0000256" key="11">
    <source>
        <dbReference type="ARBA" id="ARBA00077096"/>
    </source>
</evidence>
<evidence type="ECO:0000256" key="10">
    <source>
        <dbReference type="ARBA" id="ARBA00069580"/>
    </source>
</evidence>
<keyword evidence="5" id="KW-0862">Zinc</keyword>
<dbReference type="PANTHER" id="PTHR15838:SF1">
    <property type="entry name" value="ZINC FINGER CCHC DOMAIN-CONTAINING PROTEIN 17"/>
    <property type="match status" value="1"/>
</dbReference>
<feature type="compositionally biased region" description="Basic and acidic residues" evidence="13">
    <location>
        <begin position="126"/>
        <end position="146"/>
    </location>
</feature>
<dbReference type="PROSITE" id="PS50126">
    <property type="entry name" value="S1"/>
    <property type="match status" value="1"/>
</dbReference>
<dbReference type="Proteomes" id="UP000694564">
    <property type="component" value="Chromosome X"/>
</dbReference>
<keyword evidence="2" id="KW-0597">Phosphoprotein</keyword>
<evidence type="ECO:0000256" key="13">
    <source>
        <dbReference type="SAM" id="MobiDB-lite"/>
    </source>
</evidence>
<reference evidence="15" key="2">
    <citation type="submission" date="2025-09" db="UniProtKB">
        <authorList>
            <consortium name="Ensembl"/>
        </authorList>
    </citation>
    <scope>IDENTIFICATION</scope>
</reference>
<keyword evidence="4" id="KW-0863">Zinc-finger</keyword>
<evidence type="ECO:0000313" key="15">
    <source>
        <dbReference type="Ensembl" id="ENSSVLP00005013269.1"/>
    </source>
</evidence>
<dbReference type="Ensembl" id="ENSSVLT00005014691.1">
    <property type="protein sequence ID" value="ENSSVLP00005013269.1"/>
    <property type="gene ID" value="ENSSVLG00005010539.1"/>
</dbReference>
<keyword evidence="16" id="KW-1185">Reference proteome</keyword>
<evidence type="ECO:0000256" key="7">
    <source>
        <dbReference type="ARBA" id="ARBA00023242"/>
    </source>
</evidence>
<feature type="region of interest" description="Disordered" evidence="13">
    <location>
        <begin position="120"/>
        <end position="146"/>
    </location>
</feature>
<dbReference type="SMART" id="SM00316">
    <property type="entry name" value="S1"/>
    <property type="match status" value="1"/>
</dbReference>
<dbReference type="GO" id="GO:0008270">
    <property type="term" value="F:zinc ion binding"/>
    <property type="evidence" value="ECO:0007669"/>
    <property type="project" value="UniProtKB-KW"/>
</dbReference>
<keyword evidence="3" id="KW-0479">Metal-binding</keyword>
<evidence type="ECO:0000259" key="14">
    <source>
        <dbReference type="PROSITE" id="PS50126"/>
    </source>
</evidence>
<dbReference type="GO" id="GO:0043489">
    <property type="term" value="P:RNA stabilization"/>
    <property type="evidence" value="ECO:0007669"/>
    <property type="project" value="TreeGrafter"/>
</dbReference>
<dbReference type="AlphaFoldDB" id="A0A8D2CQZ8"/>
<dbReference type="SUPFAM" id="SSF50249">
    <property type="entry name" value="Nucleic acid-binding proteins"/>
    <property type="match status" value="1"/>
</dbReference>
<reference evidence="15" key="1">
    <citation type="submission" date="2025-08" db="UniProtKB">
        <authorList>
            <consortium name="Ensembl"/>
        </authorList>
    </citation>
    <scope>IDENTIFICATION</scope>
</reference>
<feature type="domain" description="S1 motif" evidence="14">
    <location>
        <begin position="8"/>
        <end position="78"/>
    </location>
</feature>
<accession>A0A8D2CQZ8</accession>
<evidence type="ECO:0000256" key="9">
    <source>
        <dbReference type="ARBA" id="ARBA00065527"/>
    </source>
</evidence>
<evidence type="ECO:0000256" key="6">
    <source>
        <dbReference type="ARBA" id="ARBA00022990"/>
    </source>
</evidence>
<dbReference type="OrthoDB" id="1918363at2759"/>
<dbReference type="GO" id="GO:1990904">
    <property type="term" value="C:ribonucleoprotein complex"/>
    <property type="evidence" value="ECO:0007669"/>
    <property type="project" value="UniProtKB-KW"/>
</dbReference>
<dbReference type="InterPro" id="IPR003029">
    <property type="entry name" value="S1_domain"/>
</dbReference>
<dbReference type="GeneTree" id="ENSGT00510000047363"/>
<dbReference type="PANTHER" id="PTHR15838">
    <property type="entry name" value="NUCLEOLAR PROTEIN OF 40 KDA"/>
    <property type="match status" value="1"/>
</dbReference>
<protein>
    <recommendedName>
        <fullName evidence="10">Zinc finger CCHC domain-containing protein 17</fullName>
    </recommendedName>
    <alternativeName>
        <fullName evidence="11">Nucleolar protein of 40 kDa</fullName>
    </alternativeName>
    <alternativeName>
        <fullName evidence="12">Putative S1 RNA-binding domain protein</fullName>
    </alternativeName>
</protein>
<dbReference type="InterPro" id="IPR012340">
    <property type="entry name" value="NA-bd_OB-fold"/>
</dbReference>
<proteinExistence type="predicted"/>
<sequence>MENLPVLYTIFQGEVAMVTDYGAFINIPGCRKQGLAHRTHMSFCRVDKSSKIFDVGDKVWMKLTDLEMKSDRIKVSQYLKVDKKSDPGNKEEKERNIETESPLTQTAQTLRVIWVKEQGTHQKIARSKEEKEKRSERNESRKERRG</sequence>
<feature type="compositionally biased region" description="Basic and acidic residues" evidence="13">
    <location>
        <begin position="80"/>
        <end position="98"/>
    </location>
</feature>
<keyword evidence="6" id="KW-0007">Acetylation</keyword>
<evidence type="ECO:0000313" key="16">
    <source>
        <dbReference type="Proteomes" id="UP000694564"/>
    </source>
</evidence>
<dbReference type="GO" id="GO:0003723">
    <property type="term" value="F:RNA binding"/>
    <property type="evidence" value="ECO:0007669"/>
    <property type="project" value="TreeGrafter"/>
</dbReference>
<dbReference type="FunFam" id="2.40.50.140:FF:000154">
    <property type="entry name" value="nucleolar protein of 40 kDa"/>
    <property type="match status" value="1"/>
</dbReference>
<evidence type="ECO:0000256" key="1">
    <source>
        <dbReference type="ARBA" id="ARBA00004604"/>
    </source>
</evidence>
<dbReference type="Gene3D" id="2.40.50.140">
    <property type="entry name" value="Nucleic acid-binding proteins"/>
    <property type="match status" value="1"/>
</dbReference>
<organism evidence="15 16">
    <name type="scientific">Sciurus vulgaris</name>
    <name type="common">Eurasian red squirrel</name>
    <dbReference type="NCBI Taxonomy" id="55149"/>
    <lineage>
        <taxon>Eukaryota</taxon>
        <taxon>Metazoa</taxon>
        <taxon>Chordata</taxon>
        <taxon>Craniata</taxon>
        <taxon>Vertebrata</taxon>
        <taxon>Euteleostomi</taxon>
        <taxon>Mammalia</taxon>
        <taxon>Eutheria</taxon>
        <taxon>Euarchontoglires</taxon>
        <taxon>Glires</taxon>
        <taxon>Rodentia</taxon>
        <taxon>Sciuromorpha</taxon>
        <taxon>Sciuridae</taxon>
        <taxon>Sciurinae</taxon>
        <taxon>Sciurini</taxon>
        <taxon>Sciurus</taxon>
    </lineage>
</organism>
<evidence type="ECO:0000256" key="8">
    <source>
        <dbReference type="ARBA" id="ARBA00023274"/>
    </source>
</evidence>
<comment type="subcellular location">
    <subcellularLocation>
        <location evidence="1">Nucleus</location>
        <location evidence="1">Nucleolus</location>
    </subcellularLocation>
</comment>
<feature type="region of interest" description="Disordered" evidence="13">
    <location>
        <begin position="80"/>
        <end position="103"/>
    </location>
</feature>
<dbReference type="GO" id="GO:0005730">
    <property type="term" value="C:nucleolus"/>
    <property type="evidence" value="ECO:0007669"/>
    <property type="project" value="UniProtKB-SubCell"/>
</dbReference>
<evidence type="ECO:0000256" key="2">
    <source>
        <dbReference type="ARBA" id="ARBA00022553"/>
    </source>
</evidence>